<evidence type="ECO:0000313" key="1">
    <source>
        <dbReference type="EMBL" id="SEI96663.1"/>
    </source>
</evidence>
<dbReference type="STRING" id="1073996.SAMN05444271_1146"/>
<sequence>MGVSMLYTSTVEPYTLTAITNNLHYSHVFMYLKTN</sequence>
<protein>
    <submittedName>
        <fullName evidence="1">Uncharacterized protein</fullName>
    </submittedName>
</protein>
<name>A0A1H6UW75_9EURY</name>
<accession>A0A1H6UW75</accession>
<organism evidence="1 2">
    <name type="scientific">Halohasta litchfieldiae</name>
    <dbReference type="NCBI Taxonomy" id="1073996"/>
    <lineage>
        <taxon>Archaea</taxon>
        <taxon>Methanobacteriati</taxon>
        <taxon>Methanobacteriota</taxon>
        <taxon>Stenosarchaea group</taxon>
        <taxon>Halobacteria</taxon>
        <taxon>Halobacteriales</taxon>
        <taxon>Haloferacaceae</taxon>
        <taxon>Halohasta</taxon>
    </lineage>
</organism>
<gene>
    <name evidence="1" type="ORF">SAMN05444271_1146</name>
</gene>
<dbReference type="Proteomes" id="UP000198888">
    <property type="component" value="Unassembled WGS sequence"/>
</dbReference>
<reference evidence="1 2" key="1">
    <citation type="submission" date="2016-10" db="EMBL/GenBank/DDBJ databases">
        <authorList>
            <person name="de Groot N.N."/>
        </authorList>
    </citation>
    <scope>NUCLEOTIDE SEQUENCE [LARGE SCALE GENOMIC DNA]</scope>
    <source>
        <strain evidence="1 2">DSM 22187</strain>
    </source>
</reference>
<dbReference type="AlphaFoldDB" id="A0A1H6UW75"/>
<keyword evidence="2" id="KW-1185">Reference proteome</keyword>
<proteinExistence type="predicted"/>
<dbReference type="EMBL" id="FNYR01000014">
    <property type="protein sequence ID" value="SEI96663.1"/>
    <property type="molecule type" value="Genomic_DNA"/>
</dbReference>
<evidence type="ECO:0000313" key="2">
    <source>
        <dbReference type="Proteomes" id="UP000198888"/>
    </source>
</evidence>